<keyword evidence="2" id="KW-1185">Reference proteome</keyword>
<evidence type="ECO:0000313" key="2">
    <source>
        <dbReference type="Proteomes" id="UP001139502"/>
    </source>
</evidence>
<dbReference type="RefSeq" id="WP_254168998.1">
    <property type="nucleotide sequence ID" value="NZ_JANAFB010000064.1"/>
</dbReference>
<protein>
    <submittedName>
        <fullName evidence="1">DUF3046 domain-containing protein</fullName>
    </submittedName>
</protein>
<accession>A0A9X2HIP9</accession>
<organism evidence="1 2">
    <name type="scientific">Rothia santali</name>
    <dbReference type="NCBI Taxonomy" id="2949643"/>
    <lineage>
        <taxon>Bacteria</taxon>
        <taxon>Bacillati</taxon>
        <taxon>Actinomycetota</taxon>
        <taxon>Actinomycetes</taxon>
        <taxon>Micrococcales</taxon>
        <taxon>Micrococcaceae</taxon>
        <taxon>Rothia</taxon>
    </lineage>
</organism>
<dbReference type="InterPro" id="IPR021408">
    <property type="entry name" value="DUF3046"/>
</dbReference>
<dbReference type="Pfam" id="PF11248">
    <property type="entry name" value="DUF3046"/>
    <property type="match status" value="1"/>
</dbReference>
<dbReference type="EMBL" id="JANAFB010000064">
    <property type="protein sequence ID" value="MCP3427232.1"/>
    <property type="molecule type" value="Genomic_DNA"/>
</dbReference>
<name>A0A9X2HIP9_9MICC</name>
<dbReference type="Proteomes" id="UP001139502">
    <property type="component" value="Unassembled WGS sequence"/>
</dbReference>
<gene>
    <name evidence="1" type="ORF">NBM05_14770</name>
</gene>
<sequence>MKLSEFWRSMDDEFGRGYAKVVADQTVLDAVDNRTAREALEAGLAPLAVWQAVCAQHDLPQAKWLGVDPGEPR</sequence>
<proteinExistence type="predicted"/>
<evidence type="ECO:0000313" key="1">
    <source>
        <dbReference type="EMBL" id="MCP3427232.1"/>
    </source>
</evidence>
<reference evidence="1" key="1">
    <citation type="submission" date="2022-06" db="EMBL/GenBank/DDBJ databases">
        <title>Rothia sp. isolated from sandalwood seedling.</title>
        <authorList>
            <person name="Tuikhar N."/>
            <person name="Kirdat K."/>
            <person name="Thorat V."/>
            <person name="Swetha P."/>
            <person name="Padma S."/>
            <person name="Sundararaj R."/>
            <person name="Yadav A."/>
        </authorList>
    </citation>
    <scope>NUCLEOTIDE SEQUENCE</scope>
    <source>
        <strain evidence="1">AR01</strain>
    </source>
</reference>
<dbReference type="AlphaFoldDB" id="A0A9X2HIP9"/>
<comment type="caution">
    <text evidence="1">The sequence shown here is derived from an EMBL/GenBank/DDBJ whole genome shotgun (WGS) entry which is preliminary data.</text>
</comment>